<feature type="binding site" evidence="5">
    <location>
        <position position="276"/>
    </location>
    <ligand>
        <name>a divalent metal cation</name>
        <dbReference type="ChEBI" id="CHEBI:60240"/>
        <label>1</label>
    </ligand>
</feature>
<dbReference type="Proteomes" id="UP000293345">
    <property type="component" value="Unassembled WGS sequence"/>
</dbReference>
<keyword evidence="8" id="KW-1185">Reference proteome</keyword>
<evidence type="ECO:0000313" key="7">
    <source>
        <dbReference type="EMBL" id="RXZ55139.1"/>
    </source>
</evidence>
<name>A0A4Q2K138_9ACTN</name>
<dbReference type="Pfam" id="PF01784">
    <property type="entry name" value="DUF34_NIF3"/>
    <property type="match status" value="1"/>
</dbReference>
<feature type="binding site" evidence="5">
    <location>
        <position position="109"/>
    </location>
    <ligand>
        <name>a divalent metal cation</name>
        <dbReference type="ChEBI" id="CHEBI:60240"/>
        <label>1</label>
    </ligand>
</feature>
<dbReference type="PANTHER" id="PTHR13799:SF14">
    <property type="entry name" value="GTP CYCLOHYDROLASE 1 TYPE 2 HOMOLOG"/>
    <property type="match status" value="1"/>
</dbReference>
<dbReference type="InterPro" id="IPR002678">
    <property type="entry name" value="DUF34/NIF3"/>
</dbReference>
<organism evidence="7 8">
    <name type="scientific">Senegalimassilia faecalis</name>
    <dbReference type="NCBI Taxonomy" id="2509433"/>
    <lineage>
        <taxon>Bacteria</taxon>
        <taxon>Bacillati</taxon>
        <taxon>Actinomycetota</taxon>
        <taxon>Coriobacteriia</taxon>
        <taxon>Coriobacteriales</taxon>
        <taxon>Coriobacteriaceae</taxon>
        <taxon>Senegalimassilia</taxon>
    </lineage>
</organism>
<evidence type="ECO:0000256" key="5">
    <source>
        <dbReference type="PIRSR" id="PIRSR602678-1"/>
    </source>
</evidence>
<dbReference type="Gene3D" id="3.40.1390.30">
    <property type="entry name" value="NIF3 (NGG1p interacting factor 3)-like"/>
    <property type="match status" value="2"/>
</dbReference>
<feature type="binding site" evidence="5">
    <location>
        <position position="110"/>
    </location>
    <ligand>
        <name>a divalent metal cation</name>
        <dbReference type="ChEBI" id="CHEBI:60240"/>
        <label>1</label>
    </ligand>
</feature>
<evidence type="ECO:0000256" key="3">
    <source>
        <dbReference type="ARBA" id="ARBA00022112"/>
    </source>
</evidence>
<protein>
    <recommendedName>
        <fullName evidence="3">GTP cyclohydrolase 1 type 2 homolog</fullName>
    </recommendedName>
</protein>
<dbReference type="AlphaFoldDB" id="A0A4Q2K138"/>
<evidence type="ECO:0000256" key="1">
    <source>
        <dbReference type="ARBA" id="ARBA00006964"/>
    </source>
</evidence>
<evidence type="ECO:0000256" key="6">
    <source>
        <dbReference type="SAM" id="MobiDB-lite"/>
    </source>
</evidence>
<evidence type="ECO:0000256" key="4">
    <source>
        <dbReference type="ARBA" id="ARBA00022723"/>
    </source>
</evidence>
<proteinExistence type="inferred from homology"/>
<reference evidence="7 8" key="1">
    <citation type="submission" date="2019-01" db="EMBL/GenBank/DDBJ databases">
        <title>Senegalimassilia sp. nov. KGMB04484 isolated human feces.</title>
        <authorList>
            <person name="Han K.-I."/>
            <person name="Kim J.-S."/>
            <person name="Lee K.C."/>
            <person name="Suh M.K."/>
            <person name="Eom M.K."/>
            <person name="Lee J.H."/>
            <person name="Park S.-H."/>
            <person name="Kang S.W."/>
            <person name="Park J.-E."/>
            <person name="Oh B.S."/>
            <person name="Yu S.Y."/>
            <person name="Choi S.-H."/>
            <person name="Lee D.H."/>
            <person name="Yoon H."/>
            <person name="Kim B.-Y."/>
            <person name="Lee J.H."/>
            <person name="Lee J.-S."/>
        </authorList>
    </citation>
    <scope>NUCLEOTIDE SEQUENCE [LARGE SCALE GENOMIC DNA]</scope>
    <source>
        <strain evidence="7 8">KGMB04484</strain>
    </source>
</reference>
<feature type="region of interest" description="Disordered" evidence="6">
    <location>
        <begin position="1"/>
        <end position="31"/>
    </location>
</feature>
<comment type="subunit">
    <text evidence="2">Homohexamer.</text>
</comment>
<comment type="similarity">
    <text evidence="1">Belongs to the GTP cyclohydrolase I type 2/NIF3 family.</text>
</comment>
<dbReference type="PANTHER" id="PTHR13799">
    <property type="entry name" value="NGG1 INTERACTING FACTOR 3"/>
    <property type="match status" value="1"/>
</dbReference>
<sequence length="314" mass="32873">MDMASKKIKIEGSGEGSEPKKESKKEKKQALARMTAGTLSAHTFRLTVGALERALLAEYPAADAEEWDRTGLLVGDPAAQVRAVAVALDPTVAAIDAAAEAGANVLVTHHPAFLAPPTSFKPAASVAQNPGAGVYRAIERGVALMNFHTALDVSARAQRMLPGMLGLSLRGVVEPLAGCAEKGYGQLCAVADERLTLGQLAARCTSVFGRAPRVWGDFDRLVSRVVTCTGSAGPTGKLALANHADVLVAGEVKYHDALDLSQAGMAVIDLGHDTSELPFCRVLAASVRDAGVPDELVMVVGQQDNWAYPEAVRV</sequence>
<dbReference type="SUPFAM" id="SSF102705">
    <property type="entry name" value="NIF3 (NGG1p interacting factor 3)-like"/>
    <property type="match status" value="1"/>
</dbReference>
<feature type="binding site" evidence="5">
    <location>
        <position position="272"/>
    </location>
    <ligand>
        <name>a divalent metal cation</name>
        <dbReference type="ChEBI" id="CHEBI:60240"/>
        <label>1</label>
    </ligand>
</feature>
<dbReference type="FunFam" id="3.40.1390.30:FF:000001">
    <property type="entry name" value="GTP cyclohydrolase 1 type 2"/>
    <property type="match status" value="1"/>
</dbReference>
<dbReference type="OrthoDB" id="9795763at2"/>
<dbReference type="GO" id="GO:0046872">
    <property type="term" value="F:metal ion binding"/>
    <property type="evidence" value="ECO:0007669"/>
    <property type="project" value="UniProtKB-KW"/>
</dbReference>
<feature type="binding site" evidence="5">
    <location>
        <position position="152"/>
    </location>
    <ligand>
        <name>a divalent metal cation</name>
        <dbReference type="ChEBI" id="CHEBI:60240"/>
        <label>1</label>
    </ligand>
</feature>
<gene>
    <name evidence="7" type="ORF">ET524_06815</name>
</gene>
<dbReference type="InterPro" id="IPR036069">
    <property type="entry name" value="DUF34/NIF3_sf"/>
</dbReference>
<accession>A0A4Q2K138</accession>
<evidence type="ECO:0000313" key="8">
    <source>
        <dbReference type="Proteomes" id="UP000293345"/>
    </source>
</evidence>
<evidence type="ECO:0000256" key="2">
    <source>
        <dbReference type="ARBA" id="ARBA00011643"/>
    </source>
</evidence>
<feature type="compositionally biased region" description="Basic and acidic residues" evidence="6">
    <location>
        <begin position="1"/>
        <end position="29"/>
    </location>
</feature>
<keyword evidence="4 5" id="KW-0479">Metal-binding</keyword>
<dbReference type="EMBL" id="SDPW01000001">
    <property type="protein sequence ID" value="RXZ55139.1"/>
    <property type="molecule type" value="Genomic_DNA"/>
</dbReference>
<dbReference type="GO" id="GO:0005737">
    <property type="term" value="C:cytoplasm"/>
    <property type="evidence" value="ECO:0007669"/>
    <property type="project" value="TreeGrafter"/>
</dbReference>
<comment type="caution">
    <text evidence="7">The sequence shown here is derived from an EMBL/GenBank/DDBJ whole genome shotgun (WGS) entry which is preliminary data.</text>
</comment>